<gene>
    <name evidence="5" type="ORF">A0128_07370</name>
</gene>
<dbReference type="Pfam" id="PF00132">
    <property type="entry name" value="Hexapep"/>
    <property type="match status" value="2"/>
</dbReference>
<comment type="similarity">
    <text evidence="1">Belongs to the transferase hexapeptide repeat family.</text>
</comment>
<dbReference type="Gene3D" id="3.40.50.20">
    <property type="match status" value="1"/>
</dbReference>
<evidence type="ECO:0000259" key="4">
    <source>
        <dbReference type="Pfam" id="PF17836"/>
    </source>
</evidence>
<evidence type="ECO:0000313" key="6">
    <source>
        <dbReference type="Proteomes" id="UP000094197"/>
    </source>
</evidence>
<feature type="domain" description="PglD N-terminal" evidence="4">
    <location>
        <begin position="4"/>
        <end position="81"/>
    </location>
</feature>
<dbReference type="NCBIfam" id="TIGR03570">
    <property type="entry name" value="NeuD_NnaD"/>
    <property type="match status" value="1"/>
</dbReference>
<dbReference type="InterPro" id="IPR011004">
    <property type="entry name" value="Trimer_LpxA-like_sf"/>
</dbReference>
<feature type="binding site" evidence="3">
    <location>
        <position position="70"/>
    </location>
    <ligand>
        <name>substrate</name>
    </ligand>
</feature>
<keyword evidence="5" id="KW-0808">Transferase</keyword>
<protein>
    <submittedName>
        <fullName evidence="5">Acetyltransferase</fullName>
    </submittedName>
</protein>
<evidence type="ECO:0000256" key="3">
    <source>
        <dbReference type="PIRSR" id="PIRSR620019-2"/>
    </source>
</evidence>
<dbReference type="InterPro" id="IPR001451">
    <property type="entry name" value="Hexapep"/>
</dbReference>
<dbReference type="KEGG" id="laj:A0128_07370"/>
<feature type="site" description="Increases basicity of active site His" evidence="2">
    <location>
        <position position="141"/>
    </location>
</feature>
<feature type="active site" description="Proton acceptor" evidence="2">
    <location>
        <position position="140"/>
    </location>
</feature>
<dbReference type="OrthoDB" id="9794407at2"/>
<evidence type="ECO:0000313" key="5">
    <source>
        <dbReference type="EMBL" id="AOP33676.1"/>
    </source>
</evidence>
<dbReference type="InterPro" id="IPR050179">
    <property type="entry name" value="Trans_hexapeptide_repeat"/>
</dbReference>
<evidence type="ECO:0000256" key="2">
    <source>
        <dbReference type="PIRSR" id="PIRSR620019-1"/>
    </source>
</evidence>
<organism evidence="5 6">
    <name type="scientific">Leptospira tipperaryensis</name>
    <dbReference type="NCBI Taxonomy" id="2564040"/>
    <lineage>
        <taxon>Bacteria</taxon>
        <taxon>Pseudomonadati</taxon>
        <taxon>Spirochaetota</taxon>
        <taxon>Spirochaetia</taxon>
        <taxon>Leptospirales</taxon>
        <taxon>Leptospiraceae</taxon>
        <taxon>Leptospira</taxon>
    </lineage>
</organism>
<dbReference type="PANTHER" id="PTHR43300">
    <property type="entry name" value="ACETYLTRANSFERASE"/>
    <property type="match status" value="1"/>
</dbReference>
<dbReference type="CDD" id="cd03360">
    <property type="entry name" value="LbH_AT_putative"/>
    <property type="match status" value="1"/>
</dbReference>
<proteinExistence type="inferred from homology"/>
<dbReference type="SUPFAM" id="SSF51161">
    <property type="entry name" value="Trimeric LpxA-like enzymes"/>
    <property type="match status" value="1"/>
</dbReference>
<dbReference type="Gene3D" id="2.160.10.10">
    <property type="entry name" value="Hexapeptide repeat proteins"/>
    <property type="match status" value="1"/>
</dbReference>
<dbReference type="PANTHER" id="PTHR43300:SF7">
    <property type="entry name" value="UDP-N-ACETYLBACILLOSAMINE N-ACETYLTRANSFERASE"/>
    <property type="match status" value="1"/>
</dbReference>
<name>A0A1D7UVQ0_9LEPT</name>
<dbReference type="GO" id="GO:0016740">
    <property type="term" value="F:transferase activity"/>
    <property type="evidence" value="ECO:0007669"/>
    <property type="project" value="UniProtKB-KW"/>
</dbReference>
<accession>A0A1D7UVQ0</accession>
<sequence>MKEKIILIGAGGHTRSCIDVIESEDRFSIFGLIASPEEIGQKVLGYEVIGSDVDLERFRKDCKNAFVTVGQIRNSEPRKKTFDLLKRSNFEIPIITSPIAHVSKHSKIGEGSIIMHHAIVNSNVQVGENCIINSKVLLEHDVKIGNHSHISTGAILNGEVTVGDFSFIGSGSVVRETIRIGSNCFVGMASKVLRDIPDKTIYKTVI</sequence>
<dbReference type="Proteomes" id="UP000094197">
    <property type="component" value="Chromosome 1"/>
</dbReference>
<dbReference type="InterPro" id="IPR041561">
    <property type="entry name" value="PglD_N"/>
</dbReference>
<reference evidence="5 6" key="1">
    <citation type="submission" date="2016-04" db="EMBL/GenBank/DDBJ databases">
        <title>Complete genome seqeunce of Leptospira alstonii serovar Room22.</title>
        <authorList>
            <person name="Nally J.E."/>
            <person name="Bayles D.O."/>
            <person name="Hurley D."/>
            <person name="Fanning S."/>
            <person name="McMahon B.J."/>
            <person name="Arent Z."/>
        </authorList>
    </citation>
    <scope>NUCLEOTIDE SEQUENCE [LARGE SCALE GENOMIC DNA]</scope>
    <source>
        <strain evidence="5 6">GWTS #1</strain>
    </source>
</reference>
<evidence type="ECO:0000256" key="1">
    <source>
        <dbReference type="ARBA" id="ARBA00007274"/>
    </source>
</evidence>
<feature type="binding site" evidence="3">
    <location>
        <position position="149"/>
    </location>
    <ligand>
        <name>acetyl-CoA</name>
        <dbReference type="ChEBI" id="CHEBI:57288"/>
    </ligand>
</feature>
<dbReference type="Pfam" id="PF17836">
    <property type="entry name" value="PglD_N"/>
    <property type="match status" value="1"/>
</dbReference>
<dbReference type="EMBL" id="CP015217">
    <property type="protein sequence ID" value="AOP33676.1"/>
    <property type="molecule type" value="Genomic_DNA"/>
</dbReference>
<dbReference type="RefSeq" id="WP_069606911.1">
    <property type="nucleotide sequence ID" value="NZ_CP015217.1"/>
</dbReference>
<dbReference type="AlphaFoldDB" id="A0A1D7UVQ0"/>
<keyword evidence="6" id="KW-1185">Reference proteome</keyword>
<dbReference type="InterPro" id="IPR020019">
    <property type="entry name" value="AcTrfase_PglD-like"/>
</dbReference>